<dbReference type="EMBL" id="CP050549">
    <property type="protein sequence ID" value="QND41555.1"/>
    <property type="molecule type" value="Genomic_DNA"/>
</dbReference>
<sequence>MTNVLLTKKYKGREAGSILQNLADGEATALETIGVGQKLKEEQLKRRRRPVRAPTPNNGQPSPAAS</sequence>
<organism evidence="2 3">
    <name type="scientific">Rhizobium leguminosarum bv. viciae</name>
    <dbReference type="NCBI Taxonomy" id="387"/>
    <lineage>
        <taxon>Bacteria</taxon>
        <taxon>Pseudomonadati</taxon>
        <taxon>Pseudomonadota</taxon>
        <taxon>Alphaproteobacteria</taxon>
        <taxon>Hyphomicrobiales</taxon>
        <taxon>Rhizobiaceae</taxon>
        <taxon>Rhizobium/Agrobacterium group</taxon>
        <taxon>Rhizobium</taxon>
    </lineage>
</organism>
<protein>
    <submittedName>
        <fullName evidence="2">Uncharacterized protein</fullName>
    </submittedName>
</protein>
<dbReference type="AlphaFoldDB" id="A0A7G6RH23"/>
<evidence type="ECO:0000256" key="1">
    <source>
        <dbReference type="SAM" id="MobiDB-lite"/>
    </source>
</evidence>
<proteinExistence type="predicted"/>
<evidence type="ECO:0000313" key="3">
    <source>
        <dbReference type="Proteomes" id="UP000515518"/>
    </source>
</evidence>
<feature type="region of interest" description="Disordered" evidence="1">
    <location>
        <begin position="40"/>
        <end position="66"/>
    </location>
</feature>
<name>A0A7G6RH23_RHILV</name>
<gene>
    <name evidence="2" type="ORF">HB770_11095</name>
</gene>
<accession>A0A7G6RH23</accession>
<evidence type="ECO:0000313" key="2">
    <source>
        <dbReference type="EMBL" id="QND41555.1"/>
    </source>
</evidence>
<feature type="compositionally biased region" description="Polar residues" evidence="1">
    <location>
        <begin position="55"/>
        <end position="66"/>
    </location>
</feature>
<dbReference type="Proteomes" id="UP000515518">
    <property type="component" value="Chromosome"/>
</dbReference>
<reference evidence="3" key="1">
    <citation type="journal article" date="2020" name="Mol. Plant Microbe">
        <title>Rhizobial microsymbionts of the narrowly endemic Oxytropis species growing in Kamchatka are characterized by significant genetic diversity and possess a set of genes that are associated with T3SS and T6SS secretion systems and can affect the development of symbiosis.</title>
        <authorList>
            <person name="Safronova V."/>
            <person name="Guro P."/>
            <person name="Sazanova A."/>
            <person name="Kuznetsova I."/>
            <person name="Belimov A."/>
            <person name="Yakubov V."/>
            <person name="Chirak E."/>
            <person name="Afonin A."/>
            <person name="Gogolev Y."/>
            <person name="Andronov E."/>
            <person name="Tikhonovich I."/>
        </authorList>
    </citation>
    <scope>NUCLEOTIDE SEQUENCE [LARGE SCALE GENOMIC DNA]</scope>
    <source>
        <strain evidence="3">RCAM0610</strain>
    </source>
</reference>